<dbReference type="Proteomes" id="UP001642409">
    <property type="component" value="Unassembled WGS sequence"/>
</dbReference>
<protein>
    <submittedName>
        <fullName evidence="2">Hypothetical_protein</fullName>
    </submittedName>
</protein>
<accession>A0AA86QHH7</accession>
<name>A0AA86QHH7_9EUKA</name>
<dbReference type="EMBL" id="CAXDID020000106">
    <property type="protein sequence ID" value="CAL6028087.1"/>
    <property type="molecule type" value="Genomic_DNA"/>
</dbReference>
<reference evidence="2 3" key="2">
    <citation type="submission" date="2024-07" db="EMBL/GenBank/DDBJ databases">
        <authorList>
            <person name="Akdeniz Z."/>
        </authorList>
    </citation>
    <scope>NUCLEOTIDE SEQUENCE [LARGE SCALE GENOMIC DNA]</scope>
</reference>
<dbReference type="EMBL" id="CATOUU010000918">
    <property type="protein sequence ID" value="CAI9959489.1"/>
    <property type="molecule type" value="Genomic_DNA"/>
</dbReference>
<gene>
    <name evidence="2" type="ORF">HINF_LOCUS31638</name>
    <name evidence="1" type="ORF">HINF_LOCUS47134</name>
</gene>
<evidence type="ECO:0000313" key="2">
    <source>
        <dbReference type="EMBL" id="CAL6028087.1"/>
    </source>
</evidence>
<evidence type="ECO:0000313" key="3">
    <source>
        <dbReference type="Proteomes" id="UP001642409"/>
    </source>
</evidence>
<evidence type="ECO:0000313" key="1">
    <source>
        <dbReference type="EMBL" id="CAI9959489.1"/>
    </source>
</evidence>
<sequence length="248" mass="29574">MLNLSVHKKLSSNRKQQKWFEGQIQLKKYEKNQKIKEEHLQMISKYKSSTAIRQFMKMTQQQIRKFELFEVEITQAQVNYLDYCTKLSRLFKYQLLDCQNFNDDKQLMMRQTLIFRAVLEKLAGQQVVTAVKLQIDILKQAEVIIYNLINETKTTSELLQVQEFTRLIRRKIKLNLIGPIQIREYLDYVKQIVTDGIQKEIKEIEQQGKDTNISHYKQLQLKVLQLSDLKQANQIMETYCKLKECGEE</sequence>
<dbReference type="AlphaFoldDB" id="A0AA86QHH7"/>
<keyword evidence="3" id="KW-1185">Reference proteome</keyword>
<reference evidence="1" key="1">
    <citation type="submission" date="2023-06" db="EMBL/GenBank/DDBJ databases">
        <authorList>
            <person name="Kurt Z."/>
        </authorList>
    </citation>
    <scope>NUCLEOTIDE SEQUENCE</scope>
</reference>
<comment type="caution">
    <text evidence="1">The sequence shown here is derived from an EMBL/GenBank/DDBJ whole genome shotgun (WGS) entry which is preliminary data.</text>
</comment>
<proteinExistence type="predicted"/>
<organism evidence="1">
    <name type="scientific">Hexamita inflata</name>
    <dbReference type="NCBI Taxonomy" id="28002"/>
    <lineage>
        <taxon>Eukaryota</taxon>
        <taxon>Metamonada</taxon>
        <taxon>Diplomonadida</taxon>
        <taxon>Hexamitidae</taxon>
        <taxon>Hexamitinae</taxon>
        <taxon>Hexamita</taxon>
    </lineage>
</organism>